<accession>A0A6J5DSG0</accession>
<dbReference type="GO" id="GO:0005737">
    <property type="term" value="C:cytoplasm"/>
    <property type="evidence" value="ECO:0007669"/>
    <property type="project" value="InterPro"/>
</dbReference>
<dbReference type="InterPro" id="IPR001482">
    <property type="entry name" value="T2SS/T4SS_dom"/>
</dbReference>
<dbReference type="AlphaFoldDB" id="A0A6J5DSG0"/>
<feature type="region of interest" description="Disordered" evidence="2">
    <location>
        <begin position="1"/>
        <end position="25"/>
    </location>
</feature>
<evidence type="ECO:0000313" key="5">
    <source>
        <dbReference type="Proteomes" id="UP000494363"/>
    </source>
</evidence>
<protein>
    <recommendedName>
        <fullName evidence="3">Bacterial type II secretion system protein E domain-containing protein</fullName>
    </recommendedName>
</protein>
<keyword evidence="5" id="KW-1185">Reference proteome</keyword>
<dbReference type="SUPFAM" id="SSF52540">
    <property type="entry name" value="P-loop containing nucleoside triphosphate hydrolases"/>
    <property type="match status" value="1"/>
</dbReference>
<dbReference type="RefSeq" id="WP_217477908.1">
    <property type="nucleotide sequence ID" value="NZ_CADIKH010000011.1"/>
</dbReference>
<dbReference type="Gene3D" id="3.40.50.300">
    <property type="entry name" value="P-loop containing nucleotide triphosphate hydrolases"/>
    <property type="match status" value="1"/>
</dbReference>
<dbReference type="Proteomes" id="UP000494363">
    <property type="component" value="Unassembled WGS sequence"/>
</dbReference>
<dbReference type="GO" id="GO:0005524">
    <property type="term" value="F:ATP binding"/>
    <property type="evidence" value="ECO:0007669"/>
    <property type="project" value="InterPro"/>
</dbReference>
<dbReference type="Gene3D" id="3.30.450.90">
    <property type="match status" value="1"/>
</dbReference>
<dbReference type="PROSITE" id="PS00662">
    <property type="entry name" value="T2SP_E"/>
    <property type="match status" value="1"/>
</dbReference>
<dbReference type="PANTHER" id="PTHR30486:SF6">
    <property type="entry name" value="TYPE IV PILUS RETRACTATION ATPASE PILT"/>
    <property type="match status" value="1"/>
</dbReference>
<proteinExistence type="inferred from homology"/>
<gene>
    <name evidence="4" type="ORF">LMG29542_02713</name>
</gene>
<name>A0A6J5DSG0_9BURK</name>
<evidence type="ECO:0000313" key="4">
    <source>
        <dbReference type="EMBL" id="CAB3755855.1"/>
    </source>
</evidence>
<dbReference type="CDD" id="cd01130">
    <property type="entry name" value="VirB11-like_ATPase"/>
    <property type="match status" value="1"/>
</dbReference>
<dbReference type="InterPro" id="IPR014149">
    <property type="entry name" value="Conjug-transfer_TrbB"/>
</dbReference>
<dbReference type="GO" id="GO:0016887">
    <property type="term" value="F:ATP hydrolysis activity"/>
    <property type="evidence" value="ECO:0007669"/>
    <property type="project" value="InterPro"/>
</dbReference>
<dbReference type="PANTHER" id="PTHR30486">
    <property type="entry name" value="TWITCHING MOTILITY PROTEIN PILT"/>
    <property type="match status" value="1"/>
</dbReference>
<evidence type="ECO:0000259" key="3">
    <source>
        <dbReference type="PROSITE" id="PS00662"/>
    </source>
</evidence>
<comment type="similarity">
    <text evidence="1">Belongs to the GSP E family.</text>
</comment>
<evidence type="ECO:0000256" key="2">
    <source>
        <dbReference type="SAM" id="MobiDB-lite"/>
    </source>
</evidence>
<dbReference type="NCBIfam" id="TIGR02782">
    <property type="entry name" value="TrbB_P"/>
    <property type="match status" value="1"/>
</dbReference>
<evidence type="ECO:0000256" key="1">
    <source>
        <dbReference type="ARBA" id="ARBA00006611"/>
    </source>
</evidence>
<dbReference type="InterPro" id="IPR050921">
    <property type="entry name" value="T4SS_GSP_E_ATPase"/>
</dbReference>
<dbReference type="Pfam" id="PF00437">
    <property type="entry name" value="T2SSE"/>
    <property type="match status" value="1"/>
</dbReference>
<sequence length="361" mass="39714">MDQAEASRFSAATGDGAPRALSEQARERRMTGLRRDLGPTCVEALRNPRIIEVMLNPDGRIFVDELGRGMFDTGQKLAATAAESLFNGIAEMLRTAVTIKEPILEGELPLDGSRFEGLIWPVVAAPAFAIRKKASLIFTLEDYETRGIITRRDDPLNARQRRTSTFVEAVSGLSHGEIIRLAIAQRKNILVIGSTSSGKTTLVNAILDGIAKLTPDHRIVLIEDTGEIQCAADNFVQMRSNAEISMTRLLKATMRMRPDRIIVGEVRDGAVLALLKMWNTGHPGGLATIHANDCEDGLVRVGQLMEENEGIKANPQVIANAIDLCIFIEKESEIDAGRKVRELAVVEGYEVEKQKYILHYV</sequence>
<dbReference type="InterPro" id="IPR027417">
    <property type="entry name" value="P-loop_NTPase"/>
</dbReference>
<organism evidence="4 5">
    <name type="scientific">Paraburkholderia humisilvae</name>
    <dbReference type="NCBI Taxonomy" id="627669"/>
    <lineage>
        <taxon>Bacteria</taxon>
        <taxon>Pseudomonadati</taxon>
        <taxon>Pseudomonadota</taxon>
        <taxon>Betaproteobacteria</taxon>
        <taxon>Burkholderiales</taxon>
        <taxon>Burkholderiaceae</taxon>
        <taxon>Paraburkholderia</taxon>
    </lineage>
</organism>
<dbReference type="EMBL" id="CADIKH010000011">
    <property type="protein sequence ID" value="CAB3755855.1"/>
    <property type="molecule type" value="Genomic_DNA"/>
</dbReference>
<feature type="domain" description="Bacterial type II secretion system protein E" evidence="3">
    <location>
        <begin position="254"/>
        <end position="268"/>
    </location>
</feature>
<reference evidence="4 5" key="1">
    <citation type="submission" date="2020-04" db="EMBL/GenBank/DDBJ databases">
        <authorList>
            <person name="De Canck E."/>
        </authorList>
    </citation>
    <scope>NUCLEOTIDE SEQUENCE [LARGE SCALE GENOMIC DNA]</scope>
    <source>
        <strain evidence="4 5">LMG 29542</strain>
    </source>
</reference>